<evidence type="ECO:0000313" key="2">
    <source>
        <dbReference type="EMBL" id="MCC2241247.1"/>
    </source>
</evidence>
<feature type="domain" description="6-hydroxymethylpterin diphosphokinase MptE-like" evidence="1">
    <location>
        <begin position="208"/>
        <end position="381"/>
    </location>
</feature>
<dbReference type="PANTHER" id="PTHR41786">
    <property type="entry name" value="MOTILITY ACCESSORY FACTOR MAF"/>
    <property type="match status" value="1"/>
</dbReference>
<dbReference type="Proteomes" id="UP001198893">
    <property type="component" value="Unassembled WGS sequence"/>
</dbReference>
<gene>
    <name evidence="2" type="ORF">LKD47_02860</name>
</gene>
<dbReference type="EMBL" id="JAJEQW010000002">
    <property type="protein sequence ID" value="MCC2241247.1"/>
    <property type="molecule type" value="Genomic_DNA"/>
</dbReference>
<evidence type="ECO:0000259" key="1">
    <source>
        <dbReference type="Pfam" id="PF01973"/>
    </source>
</evidence>
<dbReference type="PANTHER" id="PTHR41786:SF1">
    <property type="entry name" value="6-HYDROXYMETHYLPTERIN DIPHOSPHOKINASE MPTE-LIKE DOMAIN-CONTAINING PROTEIN"/>
    <property type="match status" value="1"/>
</dbReference>
<comment type="caution">
    <text evidence="2">The sequence shown here is derived from an EMBL/GenBank/DDBJ whole genome shotgun (WGS) entry which is preliminary data.</text>
</comment>
<dbReference type="Pfam" id="PF01973">
    <property type="entry name" value="MptE-like"/>
    <property type="match status" value="1"/>
</dbReference>
<protein>
    <submittedName>
        <fullName evidence="2">DUF115 domain-containing protein</fullName>
    </submittedName>
</protein>
<dbReference type="AlphaFoldDB" id="A0AAW4WHF8"/>
<proteinExistence type="predicted"/>
<dbReference type="RefSeq" id="WP_227709631.1">
    <property type="nucleotide sequence ID" value="NZ_JAJEQW010000002.1"/>
</dbReference>
<sequence>MTIYEKNMQAIREHHIRLHEYLETAQPEQSVEIRYEAAEDETLYPVVTKGGLEYRLNSKYNPKEASMQYISQFEKEGSYSVFFLLGFGDGRSIEALAQTLDETMTLIVYEPSVAIFQKTLETFDYTDLLKKKNVYLIVESENMLQEYLESGISFNNIRMLRLGILPNYDSIYPKECKHMLETMIYFMNKTKIYRNTIYNFREEFAAHALSNMYDYLWQTDTHYLKERLAEEDLSDVPAIIVAAGPSLNKNVQELKRAKGKALILVVDAALRAVVNAGITPDLGITIDARVPERFFEGINISAFPFVFEAISKEDIVRQHTGKHFYDDFPCNIIAKIVMEKKKYCLEEIPTGGSISTSAFSLVKALGFKKIVFIGQDLAFTGGQTYNSGLKMEQKEDEQYQKKRVIVQVKGNDGTMLDTDYQMDMYRKWIENEILKLPEDITVINATEGGAKIEGAKVMTLKEVIDSCTKEIDFEKLLQEVPLAFSEEERQDIINEIKEEPKHLEEVKENIKRATEVAEQLEQASKYDDVEEQKKLLTEFGNFNEEIQKEPVQDLLLYYNSEIEFSLGDDVLSADLTIPDLCNRAKAWYKGYEAAVDRLIADLHEKFIERL</sequence>
<reference evidence="2" key="1">
    <citation type="submission" date="2021-10" db="EMBL/GenBank/DDBJ databases">
        <title>Anaerobic single-cell dispensing facilitates the cultivation of human gut bacteria.</title>
        <authorList>
            <person name="Afrizal A."/>
        </authorList>
    </citation>
    <scope>NUCLEOTIDE SEQUENCE</scope>
    <source>
        <strain evidence="2">CLA-AA-H204</strain>
    </source>
</reference>
<accession>A0AAW4WHF8</accession>
<dbReference type="InterPro" id="IPR002826">
    <property type="entry name" value="MptE-like"/>
</dbReference>
<organism evidence="2 3">
    <name type="scientific">Roseburia amylophila</name>
    <dbReference type="NCBI Taxonomy" id="2981794"/>
    <lineage>
        <taxon>Bacteria</taxon>
        <taxon>Bacillati</taxon>
        <taxon>Bacillota</taxon>
        <taxon>Clostridia</taxon>
        <taxon>Lachnospirales</taxon>
        <taxon>Lachnospiraceae</taxon>
        <taxon>Roseburia</taxon>
    </lineage>
</organism>
<name>A0AAW4WHF8_9FIRM</name>
<evidence type="ECO:0000313" key="3">
    <source>
        <dbReference type="Proteomes" id="UP001198893"/>
    </source>
</evidence>